<organism evidence="10 11">
    <name type="scientific">Taxus chinensis</name>
    <name type="common">Chinese yew</name>
    <name type="synonym">Taxus wallichiana var. chinensis</name>
    <dbReference type="NCBI Taxonomy" id="29808"/>
    <lineage>
        <taxon>Eukaryota</taxon>
        <taxon>Viridiplantae</taxon>
        <taxon>Streptophyta</taxon>
        <taxon>Embryophyta</taxon>
        <taxon>Tracheophyta</taxon>
        <taxon>Spermatophyta</taxon>
        <taxon>Pinopsida</taxon>
        <taxon>Pinidae</taxon>
        <taxon>Conifers II</taxon>
        <taxon>Cupressales</taxon>
        <taxon>Taxaceae</taxon>
        <taxon>Taxus</taxon>
    </lineage>
</organism>
<evidence type="ECO:0000256" key="1">
    <source>
        <dbReference type="ARBA" id="ARBA00004477"/>
    </source>
</evidence>
<evidence type="ECO:0000256" key="6">
    <source>
        <dbReference type="ARBA" id="ARBA00023294"/>
    </source>
</evidence>
<keyword evidence="11" id="KW-1185">Reference proteome</keyword>
<reference evidence="10 11" key="1">
    <citation type="journal article" date="2021" name="Nat. Plants">
        <title>The Taxus genome provides insights into paclitaxel biosynthesis.</title>
        <authorList>
            <person name="Xiong X."/>
            <person name="Gou J."/>
            <person name="Liao Q."/>
            <person name="Li Y."/>
            <person name="Zhou Q."/>
            <person name="Bi G."/>
            <person name="Li C."/>
            <person name="Du R."/>
            <person name="Wang X."/>
            <person name="Sun T."/>
            <person name="Guo L."/>
            <person name="Liang H."/>
            <person name="Lu P."/>
            <person name="Wu Y."/>
            <person name="Zhang Z."/>
            <person name="Ro D.K."/>
            <person name="Shang Y."/>
            <person name="Huang S."/>
            <person name="Yan J."/>
        </authorList>
    </citation>
    <scope>NUCLEOTIDE SEQUENCE [LARGE SCALE GENOMIC DNA]</scope>
    <source>
        <strain evidence="10">Ta-2019</strain>
    </source>
</reference>
<keyword evidence="6" id="KW-0927">Auxin signaling pathway</keyword>
<evidence type="ECO:0000256" key="3">
    <source>
        <dbReference type="ARBA" id="ARBA00022692"/>
    </source>
</evidence>
<evidence type="ECO:0000256" key="9">
    <source>
        <dbReference type="SAM" id="Phobius"/>
    </source>
</evidence>
<comment type="function">
    <text evidence="7">Involved in cellular auxin homeostasis by regulating auxin metabolism. Regulates intracellular auxin accumulation at the endoplasmic reticulum and thus auxin availability for nuclear auxin signaling.</text>
</comment>
<dbReference type="InterPro" id="IPR045033">
    <property type="entry name" value="PILS1/3/4/5/7"/>
</dbReference>
<name>A0AA38KVB6_TAXCH</name>
<dbReference type="GO" id="GO:0080162">
    <property type="term" value="P:endoplasmic reticulum to cytosol auxin transport"/>
    <property type="evidence" value="ECO:0007669"/>
    <property type="project" value="InterPro"/>
</dbReference>
<keyword evidence="4 9" id="KW-1133">Transmembrane helix</keyword>
<dbReference type="Pfam" id="PF03547">
    <property type="entry name" value="Mem_trans"/>
    <property type="match status" value="1"/>
</dbReference>
<evidence type="ECO:0008006" key="12">
    <source>
        <dbReference type="Google" id="ProtNLM"/>
    </source>
</evidence>
<dbReference type="InterPro" id="IPR004776">
    <property type="entry name" value="Mem_transp_PIN-like"/>
</dbReference>
<keyword evidence="3 9" id="KW-0812">Transmembrane</keyword>
<gene>
    <name evidence="10" type="ORF">KI387_010096</name>
</gene>
<evidence type="ECO:0000313" key="11">
    <source>
        <dbReference type="Proteomes" id="UP000824469"/>
    </source>
</evidence>
<dbReference type="PANTHER" id="PTHR31651">
    <property type="match status" value="1"/>
</dbReference>
<protein>
    <recommendedName>
        <fullName evidence="12">PIN-like protein</fullName>
    </recommendedName>
</protein>
<feature type="transmembrane region" description="Helical" evidence="9">
    <location>
        <begin position="6"/>
        <end position="23"/>
    </location>
</feature>
<dbReference type="EMBL" id="JAHRHJ020000008">
    <property type="protein sequence ID" value="KAH9305692.1"/>
    <property type="molecule type" value="Genomic_DNA"/>
</dbReference>
<dbReference type="AlphaFoldDB" id="A0AA38KVB6"/>
<accession>A0AA38KVB6</accession>
<evidence type="ECO:0000256" key="4">
    <source>
        <dbReference type="ARBA" id="ARBA00022989"/>
    </source>
</evidence>
<dbReference type="PANTHER" id="PTHR31651:SF33">
    <property type="entry name" value="PROTEIN PIN-LIKES 1"/>
    <property type="match status" value="1"/>
</dbReference>
<dbReference type="GO" id="GO:0009734">
    <property type="term" value="P:auxin-activated signaling pathway"/>
    <property type="evidence" value="ECO:0007669"/>
    <property type="project" value="UniProtKB-KW"/>
</dbReference>
<evidence type="ECO:0000256" key="7">
    <source>
        <dbReference type="ARBA" id="ARBA00025100"/>
    </source>
</evidence>
<evidence type="ECO:0000256" key="2">
    <source>
        <dbReference type="ARBA" id="ARBA00022448"/>
    </source>
</evidence>
<comment type="subcellular location">
    <subcellularLocation>
        <location evidence="1">Endoplasmic reticulum membrane</location>
        <topology evidence="1">Multi-pass membrane protein</topology>
    </subcellularLocation>
</comment>
<sequence>MPVNILLTFLIGALLGWIVVKLTRTPRHLSGLVVGNCCAGNLGNLLLLIVPALCEQNGSPFGDVDVCMDYGMAYASFSMAV</sequence>
<comment type="similarity">
    <text evidence="8">Belongs to the auxin efflux carrier (TC 2.A.69.2) family.</text>
</comment>
<comment type="caution">
    <text evidence="10">The sequence shown here is derived from an EMBL/GenBank/DDBJ whole genome shotgun (WGS) entry which is preliminary data.</text>
</comment>
<evidence type="ECO:0000313" key="10">
    <source>
        <dbReference type="EMBL" id="KAH9305692.1"/>
    </source>
</evidence>
<evidence type="ECO:0000256" key="5">
    <source>
        <dbReference type="ARBA" id="ARBA00023136"/>
    </source>
</evidence>
<proteinExistence type="inferred from homology"/>
<keyword evidence="5 9" id="KW-0472">Membrane</keyword>
<dbReference type="GO" id="GO:0005789">
    <property type="term" value="C:endoplasmic reticulum membrane"/>
    <property type="evidence" value="ECO:0007669"/>
    <property type="project" value="UniProtKB-SubCell"/>
</dbReference>
<keyword evidence="2" id="KW-0813">Transport</keyword>
<evidence type="ECO:0000256" key="8">
    <source>
        <dbReference type="ARBA" id="ARBA00025752"/>
    </source>
</evidence>
<dbReference type="Proteomes" id="UP000824469">
    <property type="component" value="Unassembled WGS sequence"/>
</dbReference>